<name>A0A6G0U0K3_APHGL</name>
<proteinExistence type="predicted"/>
<sequence length="179" mass="21349">MEIMNILHLVMNPFNFSSLESVYPQICVIPLTLTFGENFKFYGINYEVLNRFNNGGSVSKKKSLIIYKKFNRGEGFREIFPFKKLVMRTLNYFIIHEIIYWKNSWSTYFGKRTLFKNCSLKCNYSMTDFIYPTKCHFISNDFAKEINIKYLIESFNCISKCSTKSIKIDCILKMHYNWI</sequence>
<organism evidence="1 2">
    <name type="scientific">Aphis glycines</name>
    <name type="common">Soybean aphid</name>
    <dbReference type="NCBI Taxonomy" id="307491"/>
    <lineage>
        <taxon>Eukaryota</taxon>
        <taxon>Metazoa</taxon>
        <taxon>Ecdysozoa</taxon>
        <taxon>Arthropoda</taxon>
        <taxon>Hexapoda</taxon>
        <taxon>Insecta</taxon>
        <taxon>Pterygota</taxon>
        <taxon>Neoptera</taxon>
        <taxon>Paraneoptera</taxon>
        <taxon>Hemiptera</taxon>
        <taxon>Sternorrhyncha</taxon>
        <taxon>Aphidomorpha</taxon>
        <taxon>Aphidoidea</taxon>
        <taxon>Aphididae</taxon>
        <taxon>Aphidini</taxon>
        <taxon>Aphis</taxon>
        <taxon>Aphis</taxon>
    </lineage>
</organism>
<accession>A0A6G0U0K3</accession>
<keyword evidence="2" id="KW-1185">Reference proteome</keyword>
<dbReference type="AlphaFoldDB" id="A0A6G0U0K3"/>
<dbReference type="EMBL" id="VYZN01000009">
    <property type="protein sequence ID" value="KAE9542625.1"/>
    <property type="molecule type" value="Genomic_DNA"/>
</dbReference>
<comment type="caution">
    <text evidence="1">The sequence shown here is derived from an EMBL/GenBank/DDBJ whole genome shotgun (WGS) entry which is preliminary data.</text>
</comment>
<reference evidence="1 2" key="1">
    <citation type="submission" date="2019-08" db="EMBL/GenBank/DDBJ databases">
        <title>The genome of the soybean aphid Biotype 1, its phylome, world population structure and adaptation to the North American continent.</title>
        <authorList>
            <person name="Giordano R."/>
            <person name="Donthu R.K."/>
            <person name="Hernandez A.G."/>
            <person name="Wright C.L."/>
            <person name="Zimin A.V."/>
        </authorList>
    </citation>
    <scope>NUCLEOTIDE SEQUENCE [LARGE SCALE GENOMIC DNA]</scope>
    <source>
        <tissue evidence="1">Whole aphids</tissue>
    </source>
</reference>
<evidence type="ECO:0000313" key="2">
    <source>
        <dbReference type="Proteomes" id="UP000475862"/>
    </source>
</evidence>
<dbReference type="Proteomes" id="UP000475862">
    <property type="component" value="Unassembled WGS sequence"/>
</dbReference>
<protein>
    <submittedName>
        <fullName evidence="1">Uncharacterized protein</fullName>
    </submittedName>
</protein>
<evidence type="ECO:0000313" key="1">
    <source>
        <dbReference type="EMBL" id="KAE9542625.1"/>
    </source>
</evidence>
<gene>
    <name evidence="1" type="ORF">AGLY_002536</name>
</gene>